<dbReference type="RefSeq" id="WP_072825300.1">
    <property type="nucleotide sequence ID" value="NZ_LT670849.1"/>
</dbReference>
<accession>A0A1M7UWU6</accession>
<protein>
    <submittedName>
        <fullName evidence="2">Predicted lipoprotein with conserved Yx(FWY)xxD motif</fullName>
    </submittedName>
</protein>
<proteinExistence type="predicted"/>
<reference evidence="3" key="1">
    <citation type="submission" date="2016-11" db="EMBL/GenBank/DDBJ databases">
        <authorList>
            <person name="Varghese N."/>
            <person name="Submissions S."/>
        </authorList>
    </citation>
    <scope>NUCLEOTIDE SEQUENCE [LARGE SCALE GENOMIC DNA]</scope>
    <source>
        <strain evidence="3">GAS401</strain>
    </source>
</reference>
<dbReference type="GO" id="GO:0043448">
    <property type="term" value="P:alkane catabolic process"/>
    <property type="evidence" value="ECO:0007669"/>
    <property type="project" value="TreeGrafter"/>
</dbReference>
<dbReference type="AlphaFoldDB" id="A0A1M7UWU6"/>
<dbReference type="OrthoDB" id="9800666at2"/>
<dbReference type="EMBL" id="LT670849">
    <property type="protein sequence ID" value="SHN87432.1"/>
    <property type="molecule type" value="Genomic_DNA"/>
</dbReference>
<dbReference type="Pfam" id="PF03640">
    <property type="entry name" value="Lipoprotein_15"/>
    <property type="match status" value="2"/>
</dbReference>
<sequence length="142" mass="15673">MLRLAVLAAVLLLSAGDAFAHGEEPAPPPKKEAPLFPVKVVQTRKGMIFVNLDGMTLYTFDRDTSGNKSTCDGKCTERWRPLAAADDAEAKGDFTVITRSDGSKMWAYRYRPLYTFQSDHAPGDTFGSFDATNLWHVARPAF</sequence>
<keyword evidence="2" id="KW-0449">Lipoprotein</keyword>
<keyword evidence="3" id="KW-1185">Reference proteome</keyword>
<feature type="chain" id="PRO_5012545726" evidence="1">
    <location>
        <begin position="21"/>
        <end position="142"/>
    </location>
</feature>
<dbReference type="InterPro" id="IPR005297">
    <property type="entry name" value="Lipoprotein_repeat"/>
</dbReference>
<dbReference type="PANTHER" id="PTHR39335">
    <property type="entry name" value="BLL4220 PROTEIN"/>
    <property type="match status" value="1"/>
</dbReference>
<name>A0A1M7UWU6_9BRAD</name>
<evidence type="ECO:0000256" key="1">
    <source>
        <dbReference type="SAM" id="SignalP"/>
    </source>
</evidence>
<evidence type="ECO:0000313" key="3">
    <source>
        <dbReference type="Proteomes" id="UP000184096"/>
    </source>
</evidence>
<keyword evidence="1" id="KW-0732">Signal</keyword>
<organism evidence="2 3">
    <name type="scientific">Bradyrhizobium erythrophlei</name>
    <dbReference type="NCBI Taxonomy" id="1437360"/>
    <lineage>
        <taxon>Bacteria</taxon>
        <taxon>Pseudomonadati</taxon>
        <taxon>Pseudomonadota</taxon>
        <taxon>Alphaproteobacteria</taxon>
        <taxon>Hyphomicrobiales</taxon>
        <taxon>Nitrobacteraceae</taxon>
        <taxon>Bradyrhizobium</taxon>
    </lineage>
</organism>
<dbReference type="PANTHER" id="PTHR39335:SF1">
    <property type="entry name" value="BLL4220 PROTEIN"/>
    <property type="match status" value="1"/>
</dbReference>
<evidence type="ECO:0000313" key="2">
    <source>
        <dbReference type="EMBL" id="SHN87432.1"/>
    </source>
</evidence>
<gene>
    <name evidence="2" type="ORF">SAMN05444170_7173</name>
</gene>
<dbReference type="Proteomes" id="UP000184096">
    <property type="component" value="Chromosome I"/>
</dbReference>
<feature type="signal peptide" evidence="1">
    <location>
        <begin position="1"/>
        <end position="20"/>
    </location>
</feature>